<feature type="transmembrane region" description="Helical" evidence="6">
    <location>
        <begin position="38"/>
        <end position="63"/>
    </location>
</feature>
<feature type="region of interest" description="Disordered" evidence="5">
    <location>
        <begin position="1"/>
        <end position="21"/>
    </location>
</feature>
<keyword evidence="3 6" id="KW-1133">Transmembrane helix</keyword>
<keyword evidence="8" id="KW-1185">Reference proteome</keyword>
<gene>
    <name evidence="7" type="ORF">GCM10009802_01970</name>
</gene>
<evidence type="ECO:0008006" key="9">
    <source>
        <dbReference type="Google" id="ProtNLM"/>
    </source>
</evidence>
<keyword evidence="2 6" id="KW-0812">Transmembrane</keyword>
<comment type="subcellular location">
    <subcellularLocation>
        <location evidence="1">Cell membrane</location>
        <topology evidence="1">Multi-pass membrane protein</topology>
    </subcellularLocation>
</comment>
<evidence type="ECO:0000256" key="2">
    <source>
        <dbReference type="ARBA" id="ARBA00022692"/>
    </source>
</evidence>
<evidence type="ECO:0000313" key="8">
    <source>
        <dbReference type="Proteomes" id="UP001500443"/>
    </source>
</evidence>
<dbReference type="Proteomes" id="UP001500443">
    <property type="component" value="Unassembled WGS sequence"/>
</dbReference>
<proteinExistence type="predicted"/>
<sequence>MSVRDATAQPNRAERTDKGPPGGGDPLLVLLGSIRARLCLALAVGAVSGILGVAGLVLVGFALDELFTADPSGIRVAWLLIAAGAVMIGRFAMRKWAFDLSHLASFVLETTPARSGRASVDRAAR</sequence>
<evidence type="ECO:0000256" key="6">
    <source>
        <dbReference type="SAM" id="Phobius"/>
    </source>
</evidence>
<reference evidence="7 8" key="1">
    <citation type="journal article" date="2019" name="Int. J. Syst. Evol. Microbiol.">
        <title>The Global Catalogue of Microorganisms (GCM) 10K type strain sequencing project: providing services to taxonomists for standard genome sequencing and annotation.</title>
        <authorList>
            <consortium name="The Broad Institute Genomics Platform"/>
            <consortium name="The Broad Institute Genome Sequencing Center for Infectious Disease"/>
            <person name="Wu L."/>
            <person name="Ma J."/>
        </authorList>
    </citation>
    <scope>NUCLEOTIDE SEQUENCE [LARGE SCALE GENOMIC DNA]</scope>
    <source>
        <strain evidence="7 8">JCM 15481</strain>
    </source>
</reference>
<evidence type="ECO:0000256" key="5">
    <source>
        <dbReference type="SAM" id="MobiDB-lite"/>
    </source>
</evidence>
<feature type="transmembrane region" description="Helical" evidence="6">
    <location>
        <begin position="75"/>
        <end position="93"/>
    </location>
</feature>
<name>A0ABN2X8C8_9ACTN</name>
<protein>
    <recommendedName>
        <fullName evidence="9">ABC transporter ATP-binding protein</fullName>
    </recommendedName>
</protein>
<accession>A0ABN2X8C8</accession>
<dbReference type="EMBL" id="BAAAPF010000002">
    <property type="protein sequence ID" value="GAA2107137.1"/>
    <property type="molecule type" value="Genomic_DNA"/>
</dbReference>
<dbReference type="RefSeq" id="WP_344286803.1">
    <property type="nucleotide sequence ID" value="NZ_BAAAPF010000002.1"/>
</dbReference>
<comment type="caution">
    <text evidence="7">The sequence shown here is derived from an EMBL/GenBank/DDBJ whole genome shotgun (WGS) entry which is preliminary data.</text>
</comment>
<keyword evidence="4 6" id="KW-0472">Membrane</keyword>
<evidence type="ECO:0000256" key="3">
    <source>
        <dbReference type="ARBA" id="ARBA00022989"/>
    </source>
</evidence>
<evidence type="ECO:0000256" key="4">
    <source>
        <dbReference type="ARBA" id="ARBA00023136"/>
    </source>
</evidence>
<organism evidence="7 8">
    <name type="scientific">Streptomyces synnematoformans</name>
    <dbReference type="NCBI Taxonomy" id="415721"/>
    <lineage>
        <taxon>Bacteria</taxon>
        <taxon>Bacillati</taxon>
        <taxon>Actinomycetota</taxon>
        <taxon>Actinomycetes</taxon>
        <taxon>Kitasatosporales</taxon>
        <taxon>Streptomycetaceae</taxon>
        <taxon>Streptomyces</taxon>
    </lineage>
</organism>
<dbReference type="SUPFAM" id="SSF90123">
    <property type="entry name" value="ABC transporter transmembrane region"/>
    <property type="match status" value="1"/>
</dbReference>
<dbReference type="InterPro" id="IPR036640">
    <property type="entry name" value="ABC1_TM_sf"/>
</dbReference>
<evidence type="ECO:0000256" key="1">
    <source>
        <dbReference type="ARBA" id="ARBA00004651"/>
    </source>
</evidence>
<evidence type="ECO:0000313" key="7">
    <source>
        <dbReference type="EMBL" id="GAA2107137.1"/>
    </source>
</evidence>